<feature type="region of interest" description="Disordered" evidence="1">
    <location>
        <begin position="43"/>
        <end position="62"/>
    </location>
</feature>
<keyword evidence="2" id="KW-0812">Transmembrane</keyword>
<evidence type="ECO:0000256" key="1">
    <source>
        <dbReference type="SAM" id="MobiDB-lite"/>
    </source>
</evidence>
<dbReference type="Proteomes" id="UP000799428">
    <property type="component" value="Unassembled WGS sequence"/>
</dbReference>
<dbReference type="OrthoDB" id="10561891at2759"/>
<feature type="transmembrane region" description="Helical" evidence="2">
    <location>
        <begin position="158"/>
        <end position="175"/>
    </location>
</feature>
<proteinExistence type="predicted"/>
<evidence type="ECO:0000256" key="2">
    <source>
        <dbReference type="SAM" id="Phobius"/>
    </source>
</evidence>
<reference evidence="3" key="1">
    <citation type="journal article" date="2020" name="Stud. Mycol.">
        <title>101 Dothideomycetes genomes: a test case for predicting lifestyles and emergence of pathogens.</title>
        <authorList>
            <person name="Haridas S."/>
            <person name="Albert R."/>
            <person name="Binder M."/>
            <person name="Bloem J."/>
            <person name="Labutti K."/>
            <person name="Salamov A."/>
            <person name="Andreopoulos B."/>
            <person name="Baker S."/>
            <person name="Barry K."/>
            <person name="Bills G."/>
            <person name="Bluhm B."/>
            <person name="Cannon C."/>
            <person name="Castanera R."/>
            <person name="Culley D."/>
            <person name="Daum C."/>
            <person name="Ezra D."/>
            <person name="Gonzalez J."/>
            <person name="Henrissat B."/>
            <person name="Kuo A."/>
            <person name="Liang C."/>
            <person name="Lipzen A."/>
            <person name="Lutzoni F."/>
            <person name="Magnuson J."/>
            <person name="Mondo S."/>
            <person name="Nolan M."/>
            <person name="Ohm R."/>
            <person name="Pangilinan J."/>
            <person name="Park H.-J."/>
            <person name="Ramirez L."/>
            <person name="Alfaro M."/>
            <person name="Sun H."/>
            <person name="Tritt A."/>
            <person name="Yoshinaga Y."/>
            <person name="Zwiers L.-H."/>
            <person name="Turgeon B."/>
            <person name="Goodwin S."/>
            <person name="Spatafora J."/>
            <person name="Crous P."/>
            <person name="Grigoriev I."/>
        </authorList>
    </citation>
    <scope>NUCLEOTIDE SEQUENCE</scope>
    <source>
        <strain evidence="3">CBS 279.74</strain>
    </source>
</reference>
<keyword evidence="2" id="KW-0472">Membrane</keyword>
<organism evidence="3 4">
    <name type="scientific">Pleomassaria siparia CBS 279.74</name>
    <dbReference type="NCBI Taxonomy" id="1314801"/>
    <lineage>
        <taxon>Eukaryota</taxon>
        <taxon>Fungi</taxon>
        <taxon>Dikarya</taxon>
        <taxon>Ascomycota</taxon>
        <taxon>Pezizomycotina</taxon>
        <taxon>Dothideomycetes</taxon>
        <taxon>Pleosporomycetidae</taxon>
        <taxon>Pleosporales</taxon>
        <taxon>Pleomassariaceae</taxon>
        <taxon>Pleomassaria</taxon>
    </lineage>
</organism>
<sequence length="176" mass="19656">MLIELHSIRALSQPNMLSSLSRISAYRTAQRLPLAISQSRVPIYHKSTSTKPSPPKRPLQQYSPNVFSRRTPSAPAHATISPPPLAKYPAKYVPYTSTIPAKPIPQPRSRPARAQLNKHQTPRGPQGLSPALAGWLMGVGLMGAIYTIAWWYDAQFLLQNWWMSATIMAFLLLLVF</sequence>
<protein>
    <submittedName>
        <fullName evidence="3">Uncharacterized protein</fullName>
    </submittedName>
</protein>
<evidence type="ECO:0000313" key="3">
    <source>
        <dbReference type="EMBL" id="KAF2710267.1"/>
    </source>
</evidence>
<accession>A0A6G1KD29</accession>
<keyword evidence="2" id="KW-1133">Transmembrane helix</keyword>
<gene>
    <name evidence="3" type="ORF">K504DRAFT_533233</name>
</gene>
<evidence type="ECO:0000313" key="4">
    <source>
        <dbReference type="Proteomes" id="UP000799428"/>
    </source>
</evidence>
<name>A0A6G1KD29_9PLEO</name>
<dbReference type="AlphaFoldDB" id="A0A6G1KD29"/>
<feature type="transmembrane region" description="Helical" evidence="2">
    <location>
        <begin position="132"/>
        <end position="152"/>
    </location>
</feature>
<dbReference type="EMBL" id="MU005769">
    <property type="protein sequence ID" value="KAF2710267.1"/>
    <property type="molecule type" value="Genomic_DNA"/>
</dbReference>
<feature type="region of interest" description="Disordered" evidence="1">
    <location>
        <begin position="102"/>
        <end position="126"/>
    </location>
</feature>
<keyword evidence="4" id="KW-1185">Reference proteome</keyword>